<dbReference type="Proteomes" id="UP000583929">
    <property type="component" value="Unassembled WGS sequence"/>
</dbReference>
<comment type="caution">
    <text evidence="3">The sequence shown here is derived from an EMBL/GenBank/DDBJ whole genome shotgun (WGS) entry which is preliminary data.</text>
</comment>
<feature type="region of interest" description="Disordered" evidence="1">
    <location>
        <begin position="120"/>
        <end position="168"/>
    </location>
</feature>
<dbReference type="GO" id="GO:0000492">
    <property type="term" value="P:box C/D snoRNP assembly"/>
    <property type="evidence" value="ECO:0007669"/>
    <property type="project" value="InterPro"/>
</dbReference>
<keyword evidence="5" id="KW-1185">Reference proteome</keyword>
<evidence type="ECO:0000313" key="5">
    <source>
        <dbReference type="Proteomes" id="UP000583929"/>
    </source>
</evidence>
<protein>
    <submittedName>
        <fullName evidence="3">Uncharacterized protein</fullName>
    </submittedName>
</protein>
<dbReference type="EMBL" id="JAATIQ010000013">
    <property type="protein sequence ID" value="KAF4401213.1"/>
    <property type="molecule type" value="Genomic_DNA"/>
</dbReference>
<accession>A0A7J6I131</accession>
<name>A0A7J6I131_CANSA</name>
<evidence type="ECO:0000313" key="2">
    <source>
        <dbReference type="EMBL" id="KAF4354078.1"/>
    </source>
</evidence>
<dbReference type="Proteomes" id="UP000525078">
    <property type="component" value="Unassembled WGS sequence"/>
</dbReference>
<dbReference type="EMBL" id="JAATIP010000285">
    <property type="protein sequence ID" value="KAF4354078.1"/>
    <property type="molecule type" value="Genomic_DNA"/>
</dbReference>
<dbReference type="AlphaFoldDB" id="A0A7J6I131"/>
<gene>
    <name evidence="2" type="ORF">F8388_002478</name>
    <name evidence="3" type="ORF">G4B88_014054</name>
</gene>
<organism evidence="3 5">
    <name type="scientific">Cannabis sativa</name>
    <name type="common">Hemp</name>
    <name type="synonym">Marijuana</name>
    <dbReference type="NCBI Taxonomy" id="3483"/>
    <lineage>
        <taxon>Eukaryota</taxon>
        <taxon>Viridiplantae</taxon>
        <taxon>Streptophyta</taxon>
        <taxon>Embryophyta</taxon>
        <taxon>Tracheophyta</taxon>
        <taxon>Spermatophyta</taxon>
        <taxon>Magnoliopsida</taxon>
        <taxon>eudicotyledons</taxon>
        <taxon>Gunneridae</taxon>
        <taxon>Pentapetalae</taxon>
        <taxon>rosids</taxon>
        <taxon>fabids</taxon>
        <taxon>Rosales</taxon>
        <taxon>Cannabaceae</taxon>
        <taxon>Cannabis</taxon>
    </lineage>
</organism>
<dbReference type="PANTHER" id="PTHR28674:SF1">
    <property type="entry name" value="NOP PROTEIN CHAPERONE 1"/>
    <property type="match status" value="1"/>
</dbReference>
<dbReference type="GO" id="GO:0062064">
    <property type="term" value="F:box C/D methylation guide snoRNP complex binding"/>
    <property type="evidence" value="ECO:0007669"/>
    <property type="project" value="TreeGrafter"/>
</dbReference>
<evidence type="ECO:0000313" key="3">
    <source>
        <dbReference type="EMBL" id="KAF4401213.1"/>
    </source>
</evidence>
<reference evidence="4 5" key="1">
    <citation type="journal article" date="2020" name="bioRxiv">
        <title>Sequence and annotation of 42 cannabis genomes reveals extensive copy number variation in cannabinoid synthesis and pathogen resistance genes.</title>
        <authorList>
            <person name="Mckernan K.J."/>
            <person name="Helbert Y."/>
            <person name="Kane L.T."/>
            <person name="Ebling H."/>
            <person name="Zhang L."/>
            <person name="Liu B."/>
            <person name="Eaton Z."/>
            <person name="Mclaughlin S."/>
            <person name="Kingan S."/>
            <person name="Baybayan P."/>
            <person name="Concepcion G."/>
            <person name="Jordan M."/>
            <person name="Riva A."/>
            <person name="Barbazuk W."/>
            <person name="Harkins T."/>
        </authorList>
    </citation>
    <scope>NUCLEOTIDE SEQUENCE [LARGE SCALE GENOMIC DNA]</scope>
    <source>
        <strain evidence="4 5">cv. Jamaican Lion 4</strain>
        <strain evidence="3">Father</strain>
        <strain evidence="2">Mother</strain>
        <tissue evidence="3">Leaf</tissue>
    </source>
</reference>
<dbReference type="Pfam" id="PF15370">
    <property type="entry name" value="NOPCHAP1"/>
    <property type="match status" value="1"/>
</dbReference>
<dbReference type="InterPro" id="IPR027921">
    <property type="entry name" value="NOPCHAP1"/>
</dbReference>
<evidence type="ECO:0000256" key="1">
    <source>
        <dbReference type="SAM" id="MobiDB-lite"/>
    </source>
</evidence>
<sequence length="168" mass="18288">MEKTSKELLHLEEENSSIDVPIKSTLLICKKAQLTSQFNKTNPPGKPITAPLPPSQVLGKVKDFLGVLSEANKKLQVDAKENIENYDIEVLSGNESQIIEMDLMLGVADLHTPEAVAAAESAIAAGRQPVESDDNNDEESSAKDNSSNEVGKNKSNRRSKIIDMDICK</sequence>
<evidence type="ECO:0000313" key="4">
    <source>
        <dbReference type="Proteomes" id="UP000525078"/>
    </source>
</evidence>
<proteinExistence type="predicted"/>
<dbReference type="PANTHER" id="PTHR28674">
    <property type="entry name" value="SIMILAR TO DNA SEGMENT, CHR 10, WAYNE STATE UNIVERSITY 102,-EXPRESSED"/>
    <property type="match status" value="1"/>
</dbReference>